<dbReference type="PROSITE" id="PS51194">
    <property type="entry name" value="HELICASE_CTER"/>
    <property type="match status" value="1"/>
</dbReference>
<dbReference type="GO" id="GO:0042393">
    <property type="term" value="F:histone binding"/>
    <property type="evidence" value="ECO:0007669"/>
    <property type="project" value="UniProtKB-UniRule"/>
</dbReference>
<feature type="domain" description="Helicase ATP-binding" evidence="20">
    <location>
        <begin position="769"/>
        <end position="943"/>
    </location>
</feature>
<dbReference type="PROSITE" id="PS51192">
    <property type="entry name" value="HELICASE_ATP_BIND_1"/>
    <property type="match status" value="1"/>
</dbReference>
<name>A0A452TDF7_URSMA</name>
<evidence type="ECO:0000256" key="7">
    <source>
        <dbReference type="ARBA" id="ARBA00022801"/>
    </source>
</evidence>
<gene>
    <name evidence="17 22" type="primary">CHD8</name>
</gene>
<comment type="similarity">
    <text evidence="17">Belongs to the SNF2/RAD54 helicase family. CHD8 subfamily.</text>
</comment>
<dbReference type="Gene3D" id="1.10.10.60">
    <property type="entry name" value="Homeodomain-like"/>
    <property type="match status" value="1"/>
</dbReference>
<dbReference type="Pfam" id="PF00176">
    <property type="entry name" value="SNF2-rel_dom"/>
    <property type="match status" value="1"/>
</dbReference>
<dbReference type="Pfam" id="PF00271">
    <property type="entry name" value="Helicase_C"/>
    <property type="match status" value="1"/>
</dbReference>
<dbReference type="GO" id="GO:0006338">
    <property type="term" value="P:chromatin remodeling"/>
    <property type="evidence" value="ECO:0007669"/>
    <property type="project" value="UniProtKB-UniRule"/>
</dbReference>
<dbReference type="InterPro" id="IPR051493">
    <property type="entry name" value="CHD"/>
</dbReference>
<dbReference type="GO" id="GO:0002039">
    <property type="term" value="F:p53 binding"/>
    <property type="evidence" value="ECO:0007669"/>
    <property type="project" value="UniProtKB-UniRule"/>
</dbReference>
<evidence type="ECO:0000259" key="21">
    <source>
        <dbReference type="PROSITE" id="PS51194"/>
    </source>
</evidence>
<evidence type="ECO:0000256" key="8">
    <source>
        <dbReference type="ARBA" id="ARBA00022840"/>
    </source>
</evidence>
<feature type="cross-link" description="Glycyl lysine isopeptide (Lys-Gly) (interchain with G-Cter in SUMO)" evidence="17">
    <location>
        <position position="555"/>
    </location>
</feature>
<keyword evidence="11 17" id="KW-0805">Transcription regulation</keyword>
<keyword evidence="2 17" id="KW-1017">Isopeptide bond</keyword>
<dbReference type="FunFam" id="2.40.50.40:FF:000001">
    <property type="entry name" value="chromodomain-helicase-DNA-binding protein 8 isoform X4"/>
    <property type="match status" value="1"/>
</dbReference>
<dbReference type="InterPro" id="IPR006576">
    <property type="entry name" value="BRK_domain"/>
</dbReference>
<keyword evidence="7 17" id="KW-0378">Hydrolase</keyword>
<dbReference type="SMART" id="SM00490">
    <property type="entry name" value="HELICc"/>
    <property type="match status" value="1"/>
</dbReference>
<dbReference type="GO" id="GO:0016887">
    <property type="term" value="F:ATP hydrolysis activity"/>
    <property type="evidence" value="ECO:0007669"/>
    <property type="project" value="UniProtKB-UniRule"/>
</dbReference>
<keyword evidence="17" id="KW-0347">Helicase</keyword>
<feature type="compositionally biased region" description="Basic and acidic residues" evidence="18">
    <location>
        <begin position="439"/>
        <end position="462"/>
    </location>
</feature>
<feature type="region of interest" description="Disordered" evidence="18">
    <location>
        <begin position="295"/>
        <end position="323"/>
    </location>
</feature>
<dbReference type="Pfam" id="PF00385">
    <property type="entry name" value="Chromo"/>
    <property type="match status" value="2"/>
</dbReference>
<evidence type="ECO:0000256" key="13">
    <source>
        <dbReference type="ARBA" id="ARBA00023159"/>
    </source>
</evidence>
<protein>
    <recommendedName>
        <fullName evidence="17">Chromodomain-helicase-DNA-binding protein 8</fullName>
        <shortName evidence="17">CHD-8</shortName>
        <ecNumber evidence="17">3.6.4.-</ecNumber>
    </recommendedName>
    <alternativeName>
        <fullName evidence="17">ATP-dependent helicase CHD8</fullName>
    </alternativeName>
</protein>
<evidence type="ECO:0000256" key="2">
    <source>
        <dbReference type="ARBA" id="ARBA00022499"/>
    </source>
</evidence>
<keyword evidence="13 17" id="KW-0010">Activator</keyword>
<keyword evidence="14 17" id="KW-0804">Transcription</keyword>
<keyword evidence="6 17" id="KW-0547">Nucleotide-binding</keyword>
<dbReference type="InterPro" id="IPR049730">
    <property type="entry name" value="SNF2/RAD54-like_C"/>
</dbReference>
<dbReference type="InterPro" id="IPR001650">
    <property type="entry name" value="Helicase_C-like"/>
</dbReference>
<feature type="domain" description="Chromo" evidence="19">
    <location>
        <begin position="670"/>
        <end position="736"/>
    </location>
</feature>
<reference evidence="22" key="1">
    <citation type="submission" date="2019-03" db="UniProtKB">
        <authorList>
            <consortium name="Ensembl"/>
        </authorList>
    </citation>
    <scope>IDENTIFICATION</scope>
</reference>
<comment type="PTM">
    <text evidence="17">Sumoylated.</text>
</comment>
<dbReference type="EC" id="3.6.4.-" evidence="17"/>
<feature type="compositionally biased region" description="Low complexity" evidence="18">
    <location>
        <begin position="2198"/>
        <end position="2213"/>
    </location>
</feature>
<keyword evidence="8 17" id="KW-0067">ATP-binding</keyword>
<dbReference type="PROSITE" id="PS50013">
    <property type="entry name" value="CHROMO_2"/>
    <property type="match status" value="1"/>
</dbReference>
<dbReference type="GO" id="GO:0071339">
    <property type="term" value="C:MLL1 complex"/>
    <property type="evidence" value="ECO:0007669"/>
    <property type="project" value="UniProtKB-UniRule"/>
</dbReference>
<dbReference type="InterPro" id="IPR014001">
    <property type="entry name" value="Helicase_ATP-bd"/>
</dbReference>
<dbReference type="InterPro" id="IPR000330">
    <property type="entry name" value="SNF2_N"/>
</dbReference>
<dbReference type="FunFam" id="3.40.5.120:FF:000004">
    <property type="entry name" value="Chromodomain-helicase-DNA-binding protein 8"/>
    <property type="match status" value="1"/>
</dbReference>
<dbReference type="SUPFAM" id="SSF52540">
    <property type="entry name" value="P-loop containing nucleoside triphosphate hydrolases"/>
    <property type="match status" value="2"/>
</dbReference>
<evidence type="ECO:0000256" key="11">
    <source>
        <dbReference type="ARBA" id="ARBA00023015"/>
    </source>
</evidence>
<evidence type="ECO:0000256" key="14">
    <source>
        <dbReference type="ARBA" id="ARBA00023163"/>
    </source>
</evidence>
<dbReference type="Gene3D" id="3.40.50.300">
    <property type="entry name" value="P-loop containing nucleotide triphosphate hydrolases"/>
    <property type="match status" value="1"/>
</dbReference>
<evidence type="ECO:0000256" key="1">
    <source>
        <dbReference type="ARBA" id="ARBA00022491"/>
    </source>
</evidence>
<dbReference type="InterPro" id="IPR023780">
    <property type="entry name" value="Chromo_domain"/>
</dbReference>
<dbReference type="Gene3D" id="3.40.5.120">
    <property type="match status" value="1"/>
</dbReference>
<dbReference type="Pfam" id="PF23078">
    <property type="entry name" value="HTH_CHD6-9"/>
    <property type="match status" value="1"/>
</dbReference>
<comment type="subunit">
    <text evidence="17">Interacts with p53/TP53, histone H1, CTNNB1, CTCF and PIAS3. Component of some MLL1/MLL complex, at least composed of the core components KMT2A/MLL1, ASH2L, HCFC1/HCF1, WDR5 and RBBP5, as well as the facultative components BACC1, CHD8, E2F6, HSP70, INO80C, KANSL1, LAS1L, MAX, MCRS1, MGA, KAT8/MOF, PELP1, PHF20, PRP31, RING2, RUVB1/TIP49A, RUVB2/TIP49B, SENP3, TAF1, TAF4, TAF6, TAF7, TAF9 and TEX10. Interacts with CHD7. Interacts with FAM124B.</text>
</comment>
<feature type="region of interest" description="Disordered" evidence="18">
    <location>
        <begin position="199"/>
        <end position="229"/>
    </location>
</feature>
<feature type="compositionally biased region" description="Basic residues" evidence="18">
    <location>
        <begin position="518"/>
        <end position="527"/>
    </location>
</feature>
<dbReference type="FunFam" id="3.40.50.10810:FF:000003">
    <property type="entry name" value="chromodomain-helicase-DNA-binding protein 8 isoform X4"/>
    <property type="match status" value="1"/>
</dbReference>
<dbReference type="GO" id="GO:0016055">
    <property type="term" value="P:Wnt signaling pathway"/>
    <property type="evidence" value="ECO:0007669"/>
    <property type="project" value="UniProtKB-KW"/>
</dbReference>
<evidence type="ECO:0000259" key="20">
    <source>
        <dbReference type="PROSITE" id="PS51192"/>
    </source>
</evidence>
<evidence type="ECO:0000256" key="3">
    <source>
        <dbReference type="ARBA" id="ARBA00022553"/>
    </source>
</evidence>
<dbReference type="CDD" id="cd18793">
    <property type="entry name" value="SF2_C_SNF"/>
    <property type="match status" value="1"/>
</dbReference>
<dbReference type="GO" id="GO:0005524">
    <property type="term" value="F:ATP binding"/>
    <property type="evidence" value="ECO:0007669"/>
    <property type="project" value="UniProtKB-UniRule"/>
</dbReference>
<dbReference type="CDD" id="cd18668">
    <property type="entry name" value="CD1_tandem_CHD5-9_like"/>
    <property type="match status" value="1"/>
</dbReference>
<feature type="compositionally biased region" description="Pro residues" evidence="18">
    <location>
        <begin position="301"/>
        <end position="316"/>
    </location>
</feature>
<comment type="catalytic activity">
    <reaction evidence="16 17">
        <text>ATP + H2O = ADP + phosphate + H(+)</text>
        <dbReference type="Rhea" id="RHEA:13065"/>
        <dbReference type="ChEBI" id="CHEBI:15377"/>
        <dbReference type="ChEBI" id="CHEBI:15378"/>
        <dbReference type="ChEBI" id="CHEBI:30616"/>
        <dbReference type="ChEBI" id="CHEBI:43474"/>
        <dbReference type="ChEBI" id="CHEBI:456216"/>
    </reaction>
</comment>
<dbReference type="Gene3D" id="2.40.50.40">
    <property type="match status" value="2"/>
</dbReference>
<dbReference type="HAMAP" id="MF_03071">
    <property type="entry name" value="CHD8"/>
    <property type="match status" value="1"/>
</dbReference>
<evidence type="ECO:0000313" key="22">
    <source>
        <dbReference type="Ensembl" id="ENSUMAP00000006044"/>
    </source>
</evidence>
<dbReference type="GO" id="GO:0045892">
    <property type="term" value="P:negative regulation of DNA-templated transcription"/>
    <property type="evidence" value="ECO:0007669"/>
    <property type="project" value="UniProtKB-UniRule"/>
</dbReference>
<evidence type="ECO:0000256" key="4">
    <source>
        <dbReference type="ARBA" id="ARBA00022687"/>
    </source>
</evidence>
<dbReference type="InterPro" id="IPR038718">
    <property type="entry name" value="SNF2-like_sf"/>
</dbReference>
<dbReference type="CDD" id="cd18663">
    <property type="entry name" value="CD2_tandem_CHD5-9_like"/>
    <property type="match status" value="1"/>
</dbReference>
<keyword evidence="10 17" id="KW-0156">Chromatin regulator</keyword>
<dbReference type="GO" id="GO:0008013">
    <property type="term" value="F:beta-catenin binding"/>
    <property type="evidence" value="ECO:0007669"/>
    <property type="project" value="UniProtKB-UniRule"/>
</dbReference>
<dbReference type="FunFam" id="2.40.50.40:FF:000005">
    <property type="entry name" value="chromodomain-helicase-DNA-binding protein 8 isoform X4"/>
    <property type="match status" value="1"/>
</dbReference>
<dbReference type="InterPro" id="IPR000953">
    <property type="entry name" value="Chromo/chromo_shadow_dom"/>
</dbReference>
<evidence type="ECO:0000256" key="15">
    <source>
        <dbReference type="ARBA" id="ARBA00023242"/>
    </source>
</evidence>
<keyword evidence="4 17" id="KW-0879">Wnt signaling pathway</keyword>
<accession>A0A452TDF7</accession>
<evidence type="ECO:0000256" key="9">
    <source>
        <dbReference type="ARBA" id="ARBA00022843"/>
    </source>
</evidence>
<dbReference type="GO" id="GO:0043066">
    <property type="term" value="P:negative regulation of apoptotic process"/>
    <property type="evidence" value="ECO:0007669"/>
    <property type="project" value="UniProtKB-UniRule"/>
</dbReference>
<keyword evidence="9 17" id="KW-0832">Ubl conjugation</keyword>
<evidence type="ECO:0000256" key="17">
    <source>
        <dbReference type="HAMAP-Rule" id="MF_03071"/>
    </source>
</evidence>
<evidence type="ECO:0000256" key="6">
    <source>
        <dbReference type="ARBA" id="ARBA00022741"/>
    </source>
</evidence>
<feature type="region of interest" description="Disordered" evidence="18">
    <location>
        <begin position="419"/>
        <end position="527"/>
    </location>
</feature>
<evidence type="ECO:0000259" key="19">
    <source>
        <dbReference type="PROSITE" id="PS50013"/>
    </source>
</evidence>
<keyword evidence="1 17" id="KW-0678">Repressor</keyword>
<comment type="function">
    <text evidence="17">ATP-dependent chromatin-remodeling factor, it slides nucleosomes along DNA; nucleosome sliding requires ATP. Acts as a transcription repressor by remodeling chromatin structure and recruiting histone H1 to target genes. Suppresses p53/TP53-mediated apoptosis by recruiting histone H1 and preventing p53/TP53 transactivation activity. Acts as a negative regulator of Wnt signaling pathway by regulating beta-catenin (CTNNB1) activity. Negatively regulates CTNNB1-targeted gene expression by being recruited specifically to the promoter regions of several CTNNB1 responsive genes. Involved in both enhancer blocking and epigenetic remodeling at chromatin boundary via its interaction with CTCF. Acts as a suppressor of STAT3 activity by suppressing the LIF-induced STAT3 transcriptional activity. Also acts as a transcription activator via its interaction with ZNF143 by participating in efficient U6 RNA polymerase III transcription.</text>
</comment>
<feature type="domain" description="Helicase C-terminal" evidence="21">
    <location>
        <begin position="1083"/>
        <end position="1234"/>
    </location>
</feature>
<sequence>MADPIMDLFDDPNLFGLDSLTDDSFNQVTQDPIEEALGLPSSLDSLDQMNQDGGGGDVGNSSASDLVPPPDETAPTELPKESTSQEILSQGNPFMGVSATSAPKIVILKAPPSSSVTGAHVAQIQAQGITSTAQPLVAGTANGGKVTFTKVLTGTPLRPGVSIVSGNTVLAAKVPGNQATVQRIVQPSRPVKQLVLQPVKGSAPAGNPGATGPPLKPAVTLTSTPTQGESKRITLVLQQPQSGGPQGHRHVVLGSLPGKIVLQGNQLAALTQAKNAQGQPAKVVTIQLQVQQPQQKIQIVPQPPASQPQPPPPPSTQPVALSSVQQAQIMGPAQSPGQRLSVPLKVVLQPQAGSSQGASSGLSVVKVLSASEVAALSSPASSAPHTGGKIGMEENRRLEHQKKQEKANRIVAEAIARARARGEQNIPRVLNEDELPSVRPEEEGEKKRRKKSSGERLKEEKPKKSKTSGTSKTKGKSKLNTITPVVGKKRKRNTSSDNSDVEVMPAQSPREDEESSIQKRRSNRQVKRKKYTEDLDIKITDDEEEEEVDVTGPIKTEPILPEPVQEPDGETLPSMQFFVENPSEEDAAIVDKVLSMRIVKKELPSGQYTEAEEFFVKYKNYSYLHCEWATISQLEKDKRIHQKLKRFKTKMAQMRHFFHEDEEPFNPDYVEVDRILDESHSIDKDNGEPVIYYLVKWCSLPYEDSTWELKEDVDEGKIREFKRIQSRHPELKRVNRPQASAWKKLELSHEYKNRNQLREYQLEGVNWLLFNWYNRQNCILADEMGLGKTIQSIAFLQEVYNVGIHGPFLVIAPLSTITNWEREFNTWTEMNTIVYHGSLASRQMIQQYEMYCKDSRGRLIPGAYKFDALITTFEMILSDCPELREIEWRCVIIDEAHRLKNRNCKLLDSLKHMDLEHKVLLTGTPLQNTVEELFSLLHFLEPSQFPSESEFLKDFGDLKTEEQVQKLQAILKPMMLRRLKEDVEKNLAPKQETIIEVELTNIQKKYYRAILEKNFSFLSKGAGHTNMPNLLNTMMELRKCCNHPYLINGAEEKILTEFREACHIIPHDFHLQAMVRSAGKLVLIDKLLPKLKAGGHKVLIFSQMVRCLDILEDYLIQRRYLYERIDGRVRGNLRQAAIDRFSKPDSDRFVFLLCTRAGGLGINLTAADTCIIFDSDWNPQNDLQAQARCHRIGQSKAVKVYRLITRNSYEREMFDKASLKLGLDKAVLQSMSGRDGNITGIQQFSKKEIEDLLRKGAYAAIMEEDDEGSKFCEEDIDQILLRRTTTITIESEGKGSTFAKASFVASENRTDISLDDPNFWQKWAKKADLDMDLLNSKNNLVIDTPRVRKQTRHFSTLKDDDLVEFSDLESEDDERPRSRRHDRHHTYGRTDCFRVEKHLLVYGWGRWRDILSHGRFKRRMTERDVETICRAILVYCLLHYRGDENIKGFIWDLISPAENGKTKELQNHSGLSIPVPRGRKGKKVKSQSTFDIHKADWIRKYNPDTLFQDESYKKHLKHQCNKVLLRVRMLYYLRQEVIGDQAEKVLGGAIASEIDIWFPVVDQLEVPTTWWDSEADKSLLIGVFKHGYEKYNTMRADPALCFLEKAGRPDDKAIAAEHRVLDNFSDIVEGVDFDKDCEDPEYKPLQGPPKDQDDEVRNSHLSVVTQQPGHLFWPPGSALTARLRRLVTAYQRSYKREQMKIEAAERGDRRRRRCEAAFKLKEIARREKQQRWTRREQTDFYRVVSTFGVEYDPDTMQFHWDRFRTFARLDKKTDESLTKYFHGFVAMCRQVCRLPPAAGDEPPDPNLFIEPITEERASRTLYRIELLRRLREQVLCHPLLEDRLALCQPPGPELPKWWEPVRHDGELLRGAARHGVSQTDCNIMQDPDFSFLAARMNYMQNHQAGAPAPSLSRCSTPLLHQQYTSRTASPLPLRPDAPVEKPPEETLYDEESLLSLTMSQDGFPNEDGEQMTPELLLLQERQRASEWPKDRILINRIDLVCQAVLSGKWPSSRRSQEMVTGGILGAASMFTKLRRGMDEKEFTVQIKDEEGLKLTFQKHKLMANGVMGDGHPLFHKKKGNRKKLVETRIPVINKVDGTLLVGEDAPRRAELEMWLQGHPEFAVDPRFLAVSGSSIHSSGLQSVSSLGHSSAASAALPFMPFVMGGAASSPHVDSSTMLHHHHHPHPHHHHHHHPGLRATGYPSSPATTTSGTALRLPPLQPEEDEDDEDEDDDDDLSQGYDSSERDFSLIDDPMMPANSDSSEDADD</sequence>
<keyword evidence="5 17" id="KW-0677">Repeat</keyword>
<dbReference type="SUPFAM" id="SSF54160">
    <property type="entry name" value="Chromo domain-like"/>
    <property type="match status" value="2"/>
</dbReference>
<keyword evidence="15 17" id="KW-0539">Nucleus</keyword>
<dbReference type="GO" id="GO:0003678">
    <property type="term" value="F:DNA helicase activity"/>
    <property type="evidence" value="ECO:0007669"/>
    <property type="project" value="UniProtKB-UniRule"/>
</dbReference>
<feature type="region of interest" description="Disordered" evidence="18">
    <location>
        <begin position="1638"/>
        <end position="1657"/>
    </location>
</feature>
<comment type="subcellular location">
    <subcellularLocation>
        <location evidence="17">Nucleus</location>
    </subcellularLocation>
    <text evidence="17">Localizes to the promoter regions of several CTNNB1-responsive genes. Also present at known CTCF target sites.</text>
</comment>
<dbReference type="Ensembl" id="ENSUMAT00000007287.1">
    <property type="protein sequence ID" value="ENSUMAP00000006044.1"/>
    <property type="gene ID" value="ENSUMAG00000004045.1"/>
</dbReference>
<dbReference type="InterPro" id="IPR027417">
    <property type="entry name" value="P-loop_NTPase"/>
</dbReference>
<proteinExistence type="inferred from homology"/>
<dbReference type="SUPFAM" id="SSF160481">
    <property type="entry name" value="BRK domain-like"/>
    <property type="match status" value="1"/>
</dbReference>
<organism evidence="22">
    <name type="scientific">Ursus maritimus</name>
    <name type="common">Polar bear</name>
    <name type="synonym">Thalarctos maritimus</name>
    <dbReference type="NCBI Taxonomy" id="29073"/>
    <lineage>
        <taxon>Eukaryota</taxon>
        <taxon>Metazoa</taxon>
        <taxon>Chordata</taxon>
        <taxon>Craniata</taxon>
        <taxon>Vertebrata</taxon>
        <taxon>Euteleostomi</taxon>
        <taxon>Mammalia</taxon>
        <taxon>Eutheria</taxon>
        <taxon>Laurasiatheria</taxon>
        <taxon>Carnivora</taxon>
        <taxon>Caniformia</taxon>
        <taxon>Ursidae</taxon>
        <taxon>Ursus</taxon>
    </lineage>
</organism>
<dbReference type="InterPro" id="IPR016197">
    <property type="entry name" value="Chromo-like_dom_sf"/>
</dbReference>
<dbReference type="InterPro" id="IPR056342">
    <property type="entry name" value="HTH_CHD6-9"/>
</dbReference>
<dbReference type="CDD" id="cd18060">
    <property type="entry name" value="DEXHc_CHD8"/>
    <property type="match status" value="1"/>
</dbReference>
<dbReference type="Gene3D" id="3.40.50.10810">
    <property type="entry name" value="Tandem AAA-ATPase domain"/>
    <property type="match status" value="1"/>
</dbReference>
<dbReference type="SMART" id="SM00487">
    <property type="entry name" value="DEXDc"/>
    <property type="match status" value="1"/>
</dbReference>
<feature type="region of interest" description="Disordered" evidence="18">
    <location>
        <begin position="2167"/>
        <end position="2267"/>
    </location>
</feature>
<dbReference type="GeneTree" id="ENSGT00940000153649"/>
<dbReference type="InterPro" id="IPR037259">
    <property type="entry name" value="BRK_sf"/>
</dbReference>
<comment type="caution">
    <text evidence="17">Lacks conserved residue(s) required for the propagation of feature annotation.</text>
</comment>
<dbReference type="SMART" id="SM00298">
    <property type="entry name" value="CHROMO"/>
    <property type="match status" value="2"/>
</dbReference>
<keyword evidence="3" id="KW-0597">Phosphoprotein</keyword>
<evidence type="ECO:0000256" key="10">
    <source>
        <dbReference type="ARBA" id="ARBA00022853"/>
    </source>
</evidence>
<dbReference type="PANTHER" id="PTHR46850:SF1">
    <property type="entry name" value="CHROMODOMAIN-HELICASE-DNA-BINDING PROTEIN 9"/>
    <property type="match status" value="1"/>
</dbReference>
<dbReference type="GO" id="GO:0045893">
    <property type="term" value="P:positive regulation of DNA-templated transcription"/>
    <property type="evidence" value="ECO:0007669"/>
    <property type="project" value="UniProtKB-UniRule"/>
</dbReference>
<keyword evidence="12 17" id="KW-0238">DNA-binding</keyword>
<feature type="compositionally biased region" description="Low complexity" evidence="18">
    <location>
        <begin position="201"/>
        <end position="213"/>
    </location>
</feature>
<dbReference type="GO" id="GO:0003677">
    <property type="term" value="F:DNA binding"/>
    <property type="evidence" value="ECO:0007669"/>
    <property type="project" value="UniProtKB-UniRule"/>
</dbReference>
<dbReference type="Pfam" id="PF07533">
    <property type="entry name" value="BRK"/>
    <property type="match status" value="1"/>
</dbReference>
<feature type="compositionally biased region" description="Basic residues" evidence="18">
    <location>
        <begin position="2178"/>
        <end position="2195"/>
    </location>
</feature>
<evidence type="ECO:0000256" key="12">
    <source>
        <dbReference type="ARBA" id="ARBA00023125"/>
    </source>
</evidence>
<evidence type="ECO:0000256" key="5">
    <source>
        <dbReference type="ARBA" id="ARBA00022737"/>
    </source>
</evidence>
<dbReference type="PANTHER" id="PTHR46850">
    <property type="entry name" value="CHROMODOMAIN-HELICASE-DNA-BINDING PROTEIN 9"/>
    <property type="match status" value="1"/>
</dbReference>
<dbReference type="FunFam" id="3.40.50.300:FF:000015">
    <property type="entry name" value="chromodomain-helicase-DNA-binding protein 9 isoform X1"/>
    <property type="match status" value="1"/>
</dbReference>
<dbReference type="SMART" id="SM00592">
    <property type="entry name" value="BRK"/>
    <property type="match status" value="1"/>
</dbReference>
<feature type="compositionally biased region" description="Acidic residues" evidence="18">
    <location>
        <begin position="2221"/>
        <end position="2236"/>
    </location>
</feature>
<feature type="compositionally biased region" description="Polar residues" evidence="18">
    <location>
        <begin position="42"/>
        <end position="51"/>
    </location>
</feature>
<feature type="region of interest" description="Disordered" evidence="18">
    <location>
        <begin position="34"/>
        <end position="86"/>
    </location>
</feature>
<dbReference type="GO" id="GO:0030178">
    <property type="term" value="P:negative regulation of Wnt signaling pathway"/>
    <property type="evidence" value="ECO:0007669"/>
    <property type="project" value="UniProtKB-UniRule"/>
</dbReference>
<dbReference type="InterPro" id="IPR034724">
    <property type="entry name" value="CHD8"/>
</dbReference>
<evidence type="ECO:0000256" key="18">
    <source>
        <dbReference type="SAM" id="MobiDB-lite"/>
    </source>
</evidence>
<evidence type="ECO:0000256" key="16">
    <source>
        <dbReference type="ARBA" id="ARBA00049360"/>
    </source>
</evidence>